<feature type="compositionally biased region" description="Basic and acidic residues" evidence="1">
    <location>
        <begin position="174"/>
        <end position="190"/>
    </location>
</feature>
<sequence length="385" mass="43774">MFFQSWELWERMTFILGIALFLVFTFGWVKLAIKVRLMKKHEIVDEEKRSRIQEFRGNSQKGESRGKHEIPFGVRAIQSGIQVDGIWISNPNTPFPSQVTLNSLPAEDFDDPKKKAQNSTEKITIPQPRPCLRVRAPCRPESFGYRVPPERLQDIVEGRATCISYQPRRSSHLRYGDKRDSCEETREKFQEVTPLRKKPSNPQSRKKTSPELDLDSSAADNERNSGTSDESDTTLSQEPQVERDQVKLNDSKEIPDDNTEKTLLSEYTLLLEKPLEVTQYTDHENVTSFDEKLEAVYSSISQPRDQSKSPPPFTPGELHMNNSSRKVNPGFEVLPAGTFGAPVEFKIDLIDPRENDLPEKKAIAKLQKKPPTSVSNPNDMTGSVS</sequence>
<feature type="compositionally biased region" description="Polar residues" evidence="1">
    <location>
        <begin position="224"/>
        <end position="239"/>
    </location>
</feature>
<dbReference type="EMBL" id="MCBS01024444">
    <property type="protein sequence ID" value="RKF73419.1"/>
    <property type="molecule type" value="Genomic_DNA"/>
</dbReference>
<evidence type="ECO:0000313" key="3">
    <source>
        <dbReference type="EMBL" id="RKF73419.1"/>
    </source>
</evidence>
<feature type="compositionally biased region" description="Basic residues" evidence="1">
    <location>
        <begin position="195"/>
        <end position="207"/>
    </location>
</feature>
<dbReference type="AlphaFoldDB" id="A0A420IFW7"/>
<dbReference type="Proteomes" id="UP000285326">
    <property type="component" value="Unassembled WGS sequence"/>
</dbReference>
<reference evidence="3 4" key="1">
    <citation type="journal article" date="2018" name="BMC Genomics">
        <title>Comparative genome analyses reveal sequence features reflecting distinct modes of host-adaptation between dicot and monocot powdery mildew.</title>
        <authorList>
            <person name="Wu Y."/>
            <person name="Ma X."/>
            <person name="Pan Z."/>
            <person name="Kale S.D."/>
            <person name="Song Y."/>
            <person name="King H."/>
            <person name="Zhang Q."/>
            <person name="Presley C."/>
            <person name="Deng X."/>
            <person name="Wei C.I."/>
            <person name="Xiao S."/>
        </authorList>
    </citation>
    <scope>NUCLEOTIDE SEQUENCE [LARGE SCALE GENOMIC DNA]</scope>
    <source>
        <strain evidence="3">UMSG1</strain>
    </source>
</reference>
<feature type="compositionally biased region" description="Polar residues" evidence="1">
    <location>
        <begin position="370"/>
        <end position="385"/>
    </location>
</feature>
<accession>A0A420IFW7</accession>
<comment type="caution">
    <text evidence="3">The sequence shown here is derived from an EMBL/GenBank/DDBJ whole genome shotgun (WGS) entry which is preliminary data.</text>
</comment>
<feature type="transmembrane region" description="Helical" evidence="2">
    <location>
        <begin position="12"/>
        <end position="33"/>
    </location>
</feature>
<evidence type="ECO:0000256" key="2">
    <source>
        <dbReference type="SAM" id="Phobius"/>
    </source>
</evidence>
<feature type="region of interest" description="Disordered" evidence="1">
    <location>
        <begin position="299"/>
        <end position="326"/>
    </location>
</feature>
<feature type="region of interest" description="Disordered" evidence="1">
    <location>
        <begin position="358"/>
        <end position="385"/>
    </location>
</feature>
<gene>
    <name evidence="3" type="ORF">GcM1_244091</name>
</gene>
<keyword evidence="2" id="KW-0812">Transmembrane</keyword>
<feature type="region of interest" description="Disordered" evidence="1">
    <location>
        <begin position="103"/>
        <end position="123"/>
    </location>
</feature>
<organism evidence="3 4">
    <name type="scientific">Golovinomyces cichoracearum</name>
    <dbReference type="NCBI Taxonomy" id="62708"/>
    <lineage>
        <taxon>Eukaryota</taxon>
        <taxon>Fungi</taxon>
        <taxon>Dikarya</taxon>
        <taxon>Ascomycota</taxon>
        <taxon>Pezizomycotina</taxon>
        <taxon>Leotiomycetes</taxon>
        <taxon>Erysiphales</taxon>
        <taxon>Erysiphaceae</taxon>
        <taxon>Golovinomyces</taxon>
    </lineage>
</organism>
<name>A0A420IFW7_9PEZI</name>
<protein>
    <submittedName>
        <fullName evidence="3">Uncharacterized protein</fullName>
    </submittedName>
</protein>
<proteinExistence type="predicted"/>
<feature type="compositionally biased region" description="Basic and acidic residues" evidence="1">
    <location>
        <begin position="240"/>
        <end position="260"/>
    </location>
</feature>
<dbReference type="PANTHER" id="PTHR40623">
    <property type="entry name" value="INTEGRAL MEMBRANE PROTEIN"/>
    <property type="match status" value="1"/>
</dbReference>
<dbReference type="PANTHER" id="PTHR40623:SF2">
    <property type="entry name" value="INTEGRAL MEMBRANE PROTEIN"/>
    <property type="match status" value="1"/>
</dbReference>
<feature type="region of interest" description="Disordered" evidence="1">
    <location>
        <begin position="169"/>
        <end position="260"/>
    </location>
</feature>
<keyword evidence="2" id="KW-1133">Transmembrane helix</keyword>
<evidence type="ECO:0000256" key="1">
    <source>
        <dbReference type="SAM" id="MobiDB-lite"/>
    </source>
</evidence>
<keyword evidence="2" id="KW-0472">Membrane</keyword>
<evidence type="ECO:0000313" key="4">
    <source>
        <dbReference type="Proteomes" id="UP000285326"/>
    </source>
</evidence>